<accession>A0ABU2R982</accession>
<keyword evidence="4" id="KW-1185">Reference proteome</keyword>
<dbReference type="RefSeq" id="WP_010270598.1">
    <property type="nucleotide sequence ID" value="NZ_JAVRET010000103.1"/>
</dbReference>
<dbReference type="GO" id="GO:0016787">
    <property type="term" value="F:hydrolase activity"/>
    <property type="evidence" value="ECO:0007669"/>
    <property type="project" value="UniProtKB-KW"/>
</dbReference>
<evidence type="ECO:0000313" key="3">
    <source>
        <dbReference type="EMBL" id="MDT0412957.1"/>
    </source>
</evidence>
<name>A0ABU2R982_9ACTN</name>
<dbReference type="InterPro" id="IPR051325">
    <property type="entry name" value="Nudix_hydrolase_domain"/>
</dbReference>
<feature type="domain" description="Nudix hydrolase" evidence="2">
    <location>
        <begin position="3"/>
        <end position="131"/>
    </location>
</feature>
<reference evidence="4" key="1">
    <citation type="submission" date="2023-07" db="EMBL/GenBank/DDBJ databases">
        <title>30 novel species of actinomycetes from the DSMZ collection.</title>
        <authorList>
            <person name="Nouioui I."/>
        </authorList>
    </citation>
    <scope>NUCLEOTIDE SEQUENCE [LARGE SCALE GENOMIC DNA]</scope>
    <source>
        <strain evidence="4">DSM 41979</strain>
    </source>
</reference>
<organism evidence="3 4">
    <name type="scientific">Streptomyces evansiae</name>
    <dbReference type="NCBI Taxonomy" id="3075535"/>
    <lineage>
        <taxon>Bacteria</taxon>
        <taxon>Bacillati</taxon>
        <taxon>Actinomycetota</taxon>
        <taxon>Actinomycetes</taxon>
        <taxon>Kitasatosporales</taxon>
        <taxon>Streptomycetaceae</taxon>
        <taxon>Streptomyces</taxon>
    </lineage>
</organism>
<keyword evidence="1 3" id="KW-0378">Hydrolase</keyword>
<dbReference type="EC" id="3.6.-.-" evidence="3"/>
<dbReference type="PANTHER" id="PTHR21340:SF0">
    <property type="entry name" value="BIS(5'-NUCLEOSYL)-TETRAPHOSPHATASE [ASYMMETRICAL]"/>
    <property type="match status" value="1"/>
</dbReference>
<dbReference type="InterPro" id="IPR020084">
    <property type="entry name" value="NUDIX_hydrolase_CS"/>
</dbReference>
<dbReference type="CDD" id="cd03673">
    <property type="entry name" value="NUDIX_Ap6A_hydrolase"/>
    <property type="match status" value="1"/>
</dbReference>
<dbReference type="Gene3D" id="3.90.79.10">
    <property type="entry name" value="Nucleoside Triphosphate Pyrophosphohydrolase"/>
    <property type="match status" value="1"/>
</dbReference>
<evidence type="ECO:0000259" key="2">
    <source>
        <dbReference type="PROSITE" id="PS51462"/>
    </source>
</evidence>
<dbReference type="PROSITE" id="PS00893">
    <property type="entry name" value="NUDIX_BOX"/>
    <property type="match status" value="1"/>
</dbReference>
<proteinExistence type="predicted"/>
<dbReference type="PROSITE" id="PS51462">
    <property type="entry name" value="NUDIX"/>
    <property type="match status" value="1"/>
</dbReference>
<sequence>MSTPVRAAGCVLWRRSPAHGVEFCLVSRPKWHDWSLPKGKLKHGETELTAALREVEEETGRTCRPTTRLPRVHYRTHDGRRKTVDYWLAEETGGTFTPNQEIDEIRWLPTAAAAELLTEARDRALLAQAVRELALSRG</sequence>
<protein>
    <submittedName>
        <fullName evidence="3">NUDIX hydrolase</fullName>
        <ecNumber evidence="3">3.6.-.-</ecNumber>
    </submittedName>
</protein>
<dbReference type="InterPro" id="IPR015797">
    <property type="entry name" value="NUDIX_hydrolase-like_dom_sf"/>
</dbReference>
<comment type="caution">
    <text evidence="3">The sequence shown here is derived from an EMBL/GenBank/DDBJ whole genome shotgun (WGS) entry which is preliminary data.</text>
</comment>
<dbReference type="Pfam" id="PF00293">
    <property type="entry name" value="NUDIX"/>
    <property type="match status" value="1"/>
</dbReference>
<dbReference type="EMBL" id="JAVRET010000103">
    <property type="protein sequence ID" value="MDT0412957.1"/>
    <property type="molecule type" value="Genomic_DNA"/>
</dbReference>
<dbReference type="SUPFAM" id="SSF55811">
    <property type="entry name" value="Nudix"/>
    <property type="match status" value="1"/>
</dbReference>
<evidence type="ECO:0000256" key="1">
    <source>
        <dbReference type="ARBA" id="ARBA00022801"/>
    </source>
</evidence>
<gene>
    <name evidence="3" type="ORF">RM698_28420</name>
</gene>
<dbReference type="PANTHER" id="PTHR21340">
    <property type="entry name" value="DIADENOSINE 5,5-P1,P4-TETRAPHOSPHATE PYROPHOSPHOHYDROLASE MUTT"/>
    <property type="match status" value="1"/>
</dbReference>
<evidence type="ECO:0000313" key="4">
    <source>
        <dbReference type="Proteomes" id="UP001183610"/>
    </source>
</evidence>
<dbReference type="Proteomes" id="UP001183610">
    <property type="component" value="Unassembled WGS sequence"/>
</dbReference>
<dbReference type="InterPro" id="IPR000086">
    <property type="entry name" value="NUDIX_hydrolase_dom"/>
</dbReference>